<comment type="caution">
    <text evidence="1">The sequence shown here is derived from an EMBL/GenBank/DDBJ whole genome shotgun (WGS) entry which is preliminary data.</text>
</comment>
<evidence type="ECO:0008006" key="3">
    <source>
        <dbReference type="Google" id="ProtNLM"/>
    </source>
</evidence>
<accession>A0A146GC59</accession>
<gene>
    <name evidence="1" type="ORF">TSACC_23217</name>
</gene>
<evidence type="ECO:0000313" key="2">
    <source>
        <dbReference type="Proteomes" id="UP000076023"/>
    </source>
</evidence>
<name>A0A146GC59_TERSA</name>
<organism evidence="1 2">
    <name type="scientific">Terrimicrobium sacchariphilum</name>
    <dbReference type="NCBI Taxonomy" id="690879"/>
    <lineage>
        <taxon>Bacteria</taxon>
        <taxon>Pseudomonadati</taxon>
        <taxon>Verrucomicrobiota</taxon>
        <taxon>Terrimicrobiia</taxon>
        <taxon>Terrimicrobiales</taxon>
        <taxon>Terrimicrobiaceae</taxon>
        <taxon>Terrimicrobium</taxon>
    </lineage>
</organism>
<dbReference type="RefSeq" id="WP_075080385.1">
    <property type="nucleotide sequence ID" value="NZ_BDCO01000002.1"/>
</dbReference>
<dbReference type="Proteomes" id="UP000076023">
    <property type="component" value="Unassembled WGS sequence"/>
</dbReference>
<dbReference type="OrthoDB" id="9790578at2"/>
<proteinExistence type="predicted"/>
<dbReference type="InParanoid" id="A0A146GC59"/>
<dbReference type="AlphaFoldDB" id="A0A146GC59"/>
<reference evidence="2" key="1">
    <citation type="journal article" date="2017" name="Genome Announc.">
        <title>Draft Genome Sequence of Terrimicrobium sacchariphilum NM-5T, a Facultative Anaerobic Soil Bacterium of the Class Spartobacteria.</title>
        <authorList>
            <person name="Qiu Y.L."/>
            <person name="Tourlousse D.M."/>
            <person name="Matsuura N."/>
            <person name="Ohashi A."/>
            <person name="Sekiguchi Y."/>
        </authorList>
    </citation>
    <scope>NUCLEOTIDE SEQUENCE [LARGE SCALE GENOMIC DNA]</scope>
    <source>
        <strain evidence="2">NM-5</strain>
    </source>
</reference>
<dbReference type="STRING" id="690879.TSACC_23217"/>
<protein>
    <recommendedName>
        <fullName evidence="3">3-methyladenine DNA glycosylase</fullName>
    </recommendedName>
</protein>
<evidence type="ECO:0000313" key="1">
    <source>
        <dbReference type="EMBL" id="GAT34783.1"/>
    </source>
</evidence>
<dbReference type="EMBL" id="BDCO01000002">
    <property type="protein sequence ID" value="GAT34783.1"/>
    <property type="molecule type" value="Genomic_DNA"/>
</dbReference>
<sequence>MKSALILNAPAWRQMRRDHEARVRPWIEPRLRRMSLQQKHPVDDFLFEYYPNRPAKLLLWHPGLGVVLRGEGCEEYLAITGYRREGDGVMVDPAELPEKRRTFPRWLAGFLMAAANRPAVFGCFGLHEWAMVYRTQETRHSWPLRVSGDELASAVESLGLRCTHYDAFRFFTTEAVPLNKHSLTRETTIDFEQPGCLHANMDLYKWAFKLAPFSSSELVADCFELARDIRTLDMQASPYDLRELGYEPVRVETPEGRAEYESRQRDFSRRAAPLRENLIALCQELIAPGVEVG</sequence>
<keyword evidence="2" id="KW-1185">Reference proteome</keyword>